<dbReference type="PANTHER" id="PTHR43371:SF1">
    <property type="entry name" value="RIBONUCLEOSIDE-DIPHOSPHATE REDUCTASE"/>
    <property type="match status" value="1"/>
</dbReference>
<dbReference type="Gene3D" id="3.20.70.20">
    <property type="match status" value="1"/>
</dbReference>
<dbReference type="KEGG" id="ttr:Tter_2414"/>
<dbReference type="EMBL" id="CP001826">
    <property type="protein sequence ID" value="ACZ43309.1"/>
    <property type="molecule type" value="Genomic_DNA"/>
</dbReference>
<dbReference type="InterPro" id="IPR050862">
    <property type="entry name" value="RdRp_reductase_class-2"/>
</dbReference>
<dbReference type="SUPFAM" id="SSF48168">
    <property type="entry name" value="R1 subunit of ribonucleotide reductase, N-terminal domain"/>
    <property type="match status" value="1"/>
</dbReference>
<evidence type="ECO:0000313" key="15">
    <source>
        <dbReference type="Proteomes" id="UP000000323"/>
    </source>
</evidence>
<dbReference type="PANTHER" id="PTHR43371">
    <property type="entry name" value="VITAMIN B12-DEPENDENT RIBONUCLEOTIDE REDUCTASE"/>
    <property type="match status" value="1"/>
</dbReference>
<evidence type="ECO:0000259" key="13">
    <source>
        <dbReference type="Pfam" id="PF02867"/>
    </source>
</evidence>
<evidence type="ECO:0000256" key="1">
    <source>
        <dbReference type="ARBA" id="ARBA00001922"/>
    </source>
</evidence>
<dbReference type="SUPFAM" id="SSF51998">
    <property type="entry name" value="PFL-like glycyl radical enzymes"/>
    <property type="match status" value="1"/>
</dbReference>
<organism evidence="14 15">
    <name type="scientific">Thermobaculum terrenum (strain ATCC BAA-798 / CCMEE 7001 / YNP1)</name>
    <dbReference type="NCBI Taxonomy" id="525904"/>
    <lineage>
        <taxon>Bacteria</taxon>
        <taxon>Bacillati</taxon>
        <taxon>Chloroflexota</taxon>
        <taxon>Chloroflexia</taxon>
        <taxon>Candidatus Thermobaculales</taxon>
        <taxon>Candidatus Thermobaculaceae</taxon>
        <taxon>Thermobaculum</taxon>
    </lineage>
</organism>
<evidence type="ECO:0000256" key="8">
    <source>
        <dbReference type="ARBA" id="ARBA00023157"/>
    </source>
</evidence>
<dbReference type="GO" id="GO:0009263">
    <property type="term" value="P:deoxyribonucleotide biosynthetic process"/>
    <property type="evidence" value="ECO:0007669"/>
    <property type="project" value="UniProtKB-KW"/>
</dbReference>
<sequence length="598" mass="66939">MEEPKLSTNALIVLEERYLRRNAKLEIIETPAEMFWRVARAVADADALYGPRSQVAATAERFYQAMAHLEFLPNSPTLMNAGTPSSQCMACFVLPVEDSLEGIFDTLKLAALIQQTGGGTGFSFSRLRPRGDVVHSTGGISSGAVSFMMLYNAMTETIKQGSKRRGANMGILRVDHPDVREFVTSKRDRRALNNFNISVGVTDEFMRAIEKGEKYPLVNPRDRSVWEHEDARRIWELIIQEAWDSGEPGLVALDTINRQNPTKHLGEIEATNPCAEEPLHPYEACCLGSINLNAVVTGPPEQRQLDWHKLGELVDLGVHFLDNVIDINHYPDPRIEDICRRNRRIGLGVMGWADLLFQLGVPYDSEEALSLAEELMGFVEDRAVEASVKLAERRGVFPNYPGSDYDRRGGPRMRNATTRTIAPTGTIGIIANCSAGIEPLFALTYTRRALGGRELKQEIHPVFLEEARRRGVLDDHLREHVVATGRVRNLPTLPEDLRRVFATALEISPEWHVRMQATFQRHVDNGVSKTINLPQEATPEDVESAYRLAYELGCKGITVYRYGSRPEQVLSLEGYCLTCAREDGLPTEEPVVELPLHS</sequence>
<evidence type="ECO:0000313" key="14">
    <source>
        <dbReference type="EMBL" id="ACZ43309.1"/>
    </source>
</evidence>
<feature type="domain" description="Ribonucleotide reductase large subunit N-terminal" evidence="12">
    <location>
        <begin position="5"/>
        <end position="85"/>
    </location>
</feature>
<evidence type="ECO:0000256" key="10">
    <source>
        <dbReference type="ARBA" id="ARBA00047754"/>
    </source>
</evidence>
<dbReference type="InterPro" id="IPR000788">
    <property type="entry name" value="RNR_lg_C"/>
</dbReference>
<comment type="function">
    <text evidence="11">Catalyzes the reduction of ribonucleotides to deoxyribonucleotides. May function to provide a pool of deoxyribonucleotide precursors for DNA repair during oxygen limitation and/or for immediate growth after restoration of oxygen.</text>
</comment>
<dbReference type="eggNOG" id="COG0209">
    <property type="taxonomic scope" value="Bacteria"/>
</dbReference>
<protein>
    <recommendedName>
        <fullName evidence="11">Vitamin B12-dependent ribonucleotide reductase</fullName>
        <ecNumber evidence="11">1.17.4.1</ecNumber>
    </recommendedName>
</protein>
<evidence type="ECO:0000256" key="9">
    <source>
        <dbReference type="ARBA" id="ARBA00023285"/>
    </source>
</evidence>
<dbReference type="EC" id="1.17.4.1" evidence="11"/>
<feature type="domain" description="Ribonucleotide reductase large subunit C-terminal" evidence="13">
    <location>
        <begin position="90"/>
        <end position="407"/>
    </location>
</feature>
<proteinExistence type="inferred from homology"/>
<dbReference type="STRING" id="525904.Tter_2414"/>
<keyword evidence="7" id="KW-0215">Deoxyribonucleotide synthesis</keyword>
<dbReference type="NCBIfam" id="TIGR02504">
    <property type="entry name" value="NrdJ_Z"/>
    <property type="match status" value="1"/>
</dbReference>
<dbReference type="AlphaFoldDB" id="D1CHT8"/>
<dbReference type="InterPro" id="IPR013509">
    <property type="entry name" value="RNR_lsu_N"/>
</dbReference>
<evidence type="ECO:0000256" key="5">
    <source>
        <dbReference type="ARBA" id="ARBA00022741"/>
    </source>
</evidence>
<evidence type="ECO:0000256" key="7">
    <source>
        <dbReference type="ARBA" id="ARBA00023116"/>
    </source>
</evidence>
<gene>
    <name evidence="14" type="ordered locus">Tter_2414</name>
</gene>
<dbReference type="Proteomes" id="UP000000323">
    <property type="component" value="Chromosome 2"/>
</dbReference>
<keyword evidence="15" id="KW-1185">Reference proteome</keyword>
<feature type="domain" description="Ribonucleotide reductase large subunit C-terminal" evidence="13">
    <location>
        <begin position="413"/>
        <end position="560"/>
    </location>
</feature>
<dbReference type="GO" id="GO:0031419">
    <property type="term" value="F:cobalamin binding"/>
    <property type="evidence" value="ECO:0007669"/>
    <property type="project" value="UniProtKB-KW"/>
</dbReference>
<name>D1CHT8_THET1</name>
<reference evidence="15" key="1">
    <citation type="journal article" date="2010" name="Stand. Genomic Sci.">
        <title>Complete genome sequence of 'Thermobaculum terrenum' type strain (YNP1).</title>
        <authorList>
            <person name="Kiss H."/>
            <person name="Cleland D."/>
            <person name="Lapidus A."/>
            <person name="Lucas S."/>
            <person name="Glavina Del Rio T."/>
            <person name="Nolan M."/>
            <person name="Tice H."/>
            <person name="Han C."/>
            <person name="Goodwin L."/>
            <person name="Pitluck S."/>
            <person name="Liolios K."/>
            <person name="Ivanova N."/>
            <person name="Mavromatis K."/>
            <person name="Ovchinnikova G."/>
            <person name="Pati A."/>
            <person name="Chen A."/>
            <person name="Palaniappan K."/>
            <person name="Land M."/>
            <person name="Hauser L."/>
            <person name="Chang Y."/>
            <person name="Jeffries C."/>
            <person name="Lu M."/>
            <person name="Brettin T."/>
            <person name="Detter J."/>
            <person name="Goker M."/>
            <person name="Tindall B."/>
            <person name="Beck B."/>
            <person name="McDermott T."/>
            <person name="Woyke T."/>
            <person name="Bristow J."/>
            <person name="Eisen J."/>
            <person name="Markowitz V."/>
            <person name="Hugenholtz P."/>
            <person name="Kyrpides N."/>
            <person name="Klenk H."/>
            <person name="Cheng J."/>
        </authorList>
    </citation>
    <scope>NUCLEOTIDE SEQUENCE [LARGE SCALE GENOMIC DNA]</scope>
    <source>
        <strain evidence="15">ATCC BAA-798 / YNP1</strain>
    </source>
</reference>
<evidence type="ECO:0000256" key="11">
    <source>
        <dbReference type="RuleBase" id="RU364064"/>
    </source>
</evidence>
<dbReference type="PRINTS" id="PR01183">
    <property type="entry name" value="RIBORDTASEM1"/>
</dbReference>
<dbReference type="HOGENOM" id="CLU_000404_2_3_0"/>
<evidence type="ECO:0000256" key="4">
    <source>
        <dbReference type="ARBA" id="ARBA00022634"/>
    </source>
</evidence>
<keyword evidence="9 11" id="KW-0170">Cobalt</keyword>
<keyword evidence="8" id="KW-1015">Disulfide bond</keyword>
<dbReference type="RefSeq" id="WP_012876340.1">
    <property type="nucleotide sequence ID" value="NC_013526.1"/>
</dbReference>
<dbReference type="UniPathway" id="UPA00326"/>
<dbReference type="CDD" id="cd02888">
    <property type="entry name" value="RNR_II_dimer"/>
    <property type="match status" value="1"/>
</dbReference>
<evidence type="ECO:0000256" key="6">
    <source>
        <dbReference type="ARBA" id="ARBA00023002"/>
    </source>
</evidence>
<evidence type="ECO:0000256" key="2">
    <source>
        <dbReference type="ARBA" id="ARBA00007405"/>
    </source>
</evidence>
<keyword evidence="6 11" id="KW-0560">Oxidoreductase</keyword>
<dbReference type="InterPro" id="IPR008926">
    <property type="entry name" value="RNR_R1-su_N"/>
</dbReference>
<dbReference type="InterPro" id="IPR013344">
    <property type="entry name" value="RNR_NrdJ/NrdZ"/>
</dbReference>
<keyword evidence="4 11" id="KW-0237">DNA synthesis</keyword>
<dbReference type="GO" id="GO:0005524">
    <property type="term" value="F:ATP binding"/>
    <property type="evidence" value="ECO:0007669"/>
    <property type="project" value="InterPro"/>
</dbReference>
<comment type="cofactor">
    <cofactor evidence="1 11">
        <name>adenosylcob(III)alamin</name>
        <dbReference type="ChEBI" id="CHEBI:18408"/>
    </cofactor>
</comment>
<comment type="similarity">
    <text evidence="2 11">Belongs to the ribonucleoside diphosphate reductase class-2 family.</text>
</comment>
<evidence type="ECO:0000256" key="3">
    <source>
        <dbReference type="ARBA" id="ARBA00022628"/>
    </source>
</evidence>
<dbReference type="Pfam" id="PF02867">
    <property type="entry name" value="Ribonuc_red_lgC"/>
    <property type="match status" value="2"/>
</dbReference>
<dbReference type="GO" id="GO:0004748">
    <property type="term" value="F:ribonucleoside-diphosphate reductase activity, thioredoxin disulfide as acceptor"/>
    <property type="evidence" value="ECO:0007669"/>
    <property type="project" value="UniProtKB-EC"/>
</dbReference>
<dbReference type="Pfam" id="PF00317">
    <property type="entry name" value="Ribonuc_red_lgN"/>
    <property type="match status" value="1"/>
</dbReference>
<comment type="catalytic activity">
    <reaction evidence="10 11">
        <text>a 2'-deoxyribonucleoside 5'-diphosphate + [thioredoxin]-disulfide + H2O = a ribonucleoside 5'-diphosphate + [thioredoxin]-dithiol</text>
        <dbReference type="Rhea" id="RHEA:23252"/>
        <dbReference type="Rhea" id="RHEA-COMP:10698"/>
        <dbReference type="Rhea" id="RHEA-COMP:10700"/>
        <dbReference type="ChEBI" id="CHEBI:15377"/>
        <dbReference type="ChEBI" id="CHEBI:29950"/>
        <dbReference type="ChEBI" id="CHEBI:50058"/>
        <dbReference type="ChEBI" id="CHEBI:57930"/>
        <dbReference type="ChEBI" id="CHEBI:73316"/>
        <dbReference type="EC" id="1.17.4.1"/>
    </reaction>
</comment>
<accession>D1CHT8</accession>
<keyword evidence="5 11" id="KW-0547">Nucleotide-binding</keyword>
<dbReference type="GO" id="GO:0071897">
    <property type="term" value="P:DNA biosynthetic process"/>
    <property type="evidence" value="ECO:0007669"/>
    <property type="project" value="UniProtKB-KW"/>
</dbReference>
<keyword evidence="3 11" id="KW-0846">Cobalamin</keyword>
<evidence type="ECO:0000259" key="12">
    <source>
        <dbReference type="Pfam" id="PF00317"/>
    </source>
</evidence>